<protein>
    <recommendedName>
        <fullName evidence="2">Phosphodiester glycosidase domain-containing protein</fullName>
    </recommendedName>
</protein>
<dbReference type="eggNOG" id="COG4632">
    <property type="taxonomic scope" value="Bacteria"/>
</dbReference>
<sequence length="340" mass="35988">MTCTSRSLLGLTILTVCCGRPEPLHGSQIVTNPFVGVTLITRTETSPRAETMHIAEINLNAPGIGVKLTSPGGTLETVRQTTLDYLNQEHAQLAINGEFFLPFPSSDFNSMLIGLAASNGNVYSSFEAPVQSYAIVTDAPALNIDQSNHASIVHDNTSFVDGKHVLENVTLWNTIAGSAQIITNGVASIPTYLDATHPNGLLTPGGPASYSNSNSWYNLINARTVIGLSQDNQTLFLFTVDNAGGSRGMTLPEVANLLIGDYSIYNALNLDGGGSTSMAMQDPVTGMGRFINVSSDNPSGRAEGSNLAIFAIDAPEPAGMLVGGFVVIMVLRRKVESRAR</sequence>
<dbReference type="OrthoDB" id="9809781at2"/>
<gene>
    <name evidence="3" type="ordered locus">Acid_6104</name>
</gene>
<evidence type="ECO:0000259" key="2">
    <source>
        <dbReference type="Pfam" id="PF09992"/>
    </source>
</evidence>
<keyword evidence="1" id="KW-0472">Membrane</keyword>
<dbReference type="PANTHER" id="PTHR40446:SF2">
    <property type="entry name" value="N-ACETYLGLUCOSAMINE-1-PHOSPHODIESTER ALPHA-N-ACETYLGLUCOSAMINIDASE"/>
    <property type="match status" value="1"/>
</dbReference>
<keyword evidence="1" id="KW-1133">Transmembrane helix</keyword>
<keyword evidence="1" id="KW-0812">Transmembrane</keyword>
<dbReference type="PANTHER" id="PTHR40446">
    <property type="entry name" value="N-ACETYLGLUCOSAMINE-1-PHOSPHODIESTER ALPHA-N-ACETYLGLUCOSAMINIDASE"/>
    <property type="match status" value="1"/>
</dbReference>
<dbReference type="EMBL" id="CP000473">
    <property type="protein sequence ID" value="ABJ87032.1"/>
    <property type="molecule type" value="Genomic_DNA"/>
</dbReference>
<dbReference type="KEGG" id="sus:Acid_6104"/>
<dbReference type="InterPro" id="IPR018711">
    <property type="entry name" value="NAGPA"/>
</dbReference>
<dbReference type="InParanoid" id="Q01TI8"/>
<dbReference type="HOGENOM" id="CLU_816119_0_0_0"/>
<evidence type="ECO:0000256" key="1">
    <source>
        <dbReference type="SAM" id="Phobius"/>
    </source>
</evidence>
<dbReference type="Pfam" id="PF09992">
    <property type="entry name" value="NAGPA"/>
    <property type="match status" value="1"/>
</dbReference>
<feature type="transmembrane region" description="Helical" evidence="1">
    <location>
        <begin position="307"/>
        <end position="331"/>
    </location>
</feature>
<organism evidence="3">
    <name type="scientific">Solibacter usitatus (strain Ellin6076)</name>
    <dbReference type="NCBI Taxonomy" id="234267"/>
    <lineage>
        <taxon>Bacteria</taxon>
        <taxon>Pseudomonadati</taxon>
        <taxon>Acidobacteriota</taxon>
        <taxon>Terriglobia</taxon>
        <taxon>Bryobacterales</taxon>
        <taxon>Solibacteraceae</taxon>
        <taxon>Candidatus Solibacter</taxon>
    </lineage>
</organism>
<feature type="domain" description="Phosphodiester glycosidase" evidence="2">
    <location>
        <begin position="116"/>
        <end position="297"/>
    </location>
</feature>
<dbReference type="AlphaFoldDB" id="Q01TI8"/>
<accession>Q01TI8</accession>
<name>Q01TI8_SOLUE</name>
<evidence type="ECO:0000313" key="3">
    <source>
        <dbReference type="EMBL" id="ABJ87032.1"/>
    </source>
</evidence>
<dbReference type="STRING" id="234267.Acid_6104"/>
<reference evidence="3" key="1">
    <citation type="submission" date="2006-10" db="EMBL/GenBank/DDBJ databases">
        <title>Complete sequence of Solibacter usitatus Ellin6076.</title>
        <authorList>
            <consortium name="US DOE Joint Genome Institute"/>
            <person name="Copeland A."/>
            <person name="Lucas S."/>
            <person name="Lapidus A."/>
            <person name="Barry K."/>
            <person name="Detter J.C."/>
            <person name="Glavina del Rio T."/>
            <person name="Hammon N."/>
            <person name="Israni S."/>
            <person name="Dalin E."/>
            <person name="Tice H."/>
            <person name="Pitluck S."/>
            <person name="Thompson L.S."/>
            <person name="Brettin T."/>
            <person name="Bruce D."/>
            <person name="Han C."/>
            <person name="Tapia R."/>
            <person name="Gilna P."/>
            <person name="Schmutz J."/>
            <person name="Larimer F."/>
            <person name="Land M."/>
            <person name="Hauser L."/>
            <person name="Kyrpides N."/>
            <person name="Mikhailova N."/>
            <person name="Janssen P.H."/>
            <person name="Kuske C.R."/>
            <person name="Richardson P."/>
        </authorList>
    </citation>
    <scope>NUCLEOTIDE SEQUENCE</scope>
    <source>
        <strain evidence="3">Ellin6076</strain>
    </source>
</reference>
<proteinExistence type="predicted"/>